<proteinExistence type="predicted"/>
<gene>
    <name evidence="2" type="ORF">BO85DRAFT_294733</name>
</gene>
<keyword evidence="3" id="KW-1185">Reference proteome</keyword>
<name>A0A8G1R2I8_9EURO</name>
<dbReference type="GeneID" id="37158694"/>
<dbReference type="RefSeq" id="XP_025515990.1">
    <property type="nucleotide sequence ID" value="XM_025655292.1"/>
</dbReference>
<dbReference type="Proteomes" id="UP000249526">
    <property type="component" value="Unassembled WGS sequence"/>
</dbReference>
<reference evidence="2 3" key="1">
    <citation type="submission" date="2018-02" db="EMBL/GenBank/DDBJ databases">
        <title>The genomes of Aspergillus section Nigri reveals drivers in fungal speciation.</title>
        <authorList>
            <consortium name="DOE Joint Genome Institute"/>
            <person name="Vesth T.C."/>
            <person name="Nybo J."/>
            <person name="Theobald S."/>
            <person name="Brandl J."/>
            <person name="Frisvad J.C."/>
            <person name="Nielsen K.F."/>
            <person name="Lyhne E.K."/>
            <person name="Kogle M.E."/>
            <person name="Kuo A."/>
            <person name="Riley R."/>
            <person name="Clum A."/>
            <person name="Nolan M."/>
            <person name="Lipzen A."/>
            <person name="Salamov A."/>
            <person name="Henrissat B."/>
            <person name="Wiebenga A."/>
            <person name="De vries R.P."/>
            <person name="Grigoriev I.V."/>
            <person name="Mortensen U.H."/>
            <person name="Andersen M.R."/>
            <person name="Baker S.E."/>
        </authorList>
    </citation>
    <scope>NUCLEOTIDE SEQUENCE [LARGE SCALE GENOMIC DNA]</scope>
    <source>
        <strain evidence="2 3">CBS 112811</strain>
    </source>
</reference>
<feature type="compositionally biased region" description="Low complexity" evidence="1">
    <location>
        <begin position="54"/>
        <end position="63"/>
    </location>
</feature>
<feature type="region of interest" description="Disordered" evidence="1">
    <location>
        <begin position="52"/>
        <end position="87"/>
    </location>
</feature>
<sequence length="87" mass="10418">MDGIARRFRNQEMRQIRRWFAQRRDLQALISIHMQRWKAVIIDWGENREERGEGNQAAAGGAAVWTAPKQPRKRYLQRPRKEVTAFR</sequence>
<organism evidence="2 3">
    <name type="scientific">Aspergillus piperis CBS 112811</name>
    <dbReference type="NCBI Taxonomy" id="1448313"/>
    <lineage>
        <taxon>Eukaryota</taxon>
        <taxon>Fungi</taxon>
        <taxon>Dikarya</taxon>
        <taxon>Ascomycota</taxon>
        <taxon>Pezizomycotina</taxon>
        <taxon>Eurotiomycetes</taxon>
        <taxon>Eurotiomycetidae</taxon>
        <taxon>Eurotiales</taxon>
        <taxon>Aspergillaceae</taxon>
        <taxon>Aspergillus</taxon>
        <taxon>Aspergillus subgen. Circumdati</taxon>
    </lineage>
</organism>
<evidence type="ECO:0000256" key="1">
    <source>
        <dbReference type="SAM" id="MobiDB-lite"/>
    </source>
</evidence>
<dbReference type="AlphaFoldDB" id="A0A8G1R2I8"/>
<evidence type="ECO:0000313" key="3">
    <source>
        <dbReference type="Proteomes" id="UP000249526"/>
    </source>
</evidence>
<protein>
    <submittedName>
        <fullName evidence="2">Uncharacterized protein</fullName>
    </submittedName>
</protein>
<evidence type="ECO:0000313" key="2">
    <source>
        <dbReference type="EMBL" id="RAH58068.1"/>
    </source>
</evidence>
<dbReference type="EMBL" id="KZ825061">
    <property type="protein sequence ID" value="RAH58068.1"/>
    <property type="molecule type" value="Genomic_DNA"/>
</dbReference>
<accession>A0A8G1R2I8</accession>